<evidence type="ECO:0000256" key="11">
    <source>
        <dbReference type="SAM" id="MobiDB-lite"/>
    </source>
</evidence>
<evidence type="ECO:0000256" key="3">
    <source>
        <dbReference type="ARBA" id="ARBA00022676"/>
    </source>
</evidence>
<evidence type="ECO:0000256" key="10">
    <source>
        <dbReference type="ARBA" id="ARBA00038150"/>
    </source>
</evidence>
<dbReference type="AlphaFoldDB" id="A0A915I6P1"/>
<evidence type="ECO:0000313" key="13">
    <source>
        <dbReference type="Proteomes" id="UP000887565"/>
    </source>
</evidence>
<protein>
    <submittedName>
        <fullName evidence="14">Uncharacterized protein</fullName>
    </submittedName>
</protein>
<evidence type="ECO:0000256" key="8">
    <source>
        <dbReference type="ARBA" id="ARBA00023136"/>
    </source>
</evidence>
<reference evidence="14" key="1">
    <citation type="submission" date="2022-11" db="UniProtKB">
        <authorList>
            <consortium name="WormBaseParasite"/>
        </authorList>
    </citation>
    <scope>IDENTIFICATION</scope>
</reference>
<accession>A0A915I6P1</accession>
<evidence type="ECO:0000256" key="1">
    <source>
        <dbReference type="ARBA" id="ARBA00004606"/>
    </source>
</evidence>
<feature type="region of interest" description="Disordered" evidence="11">
    <location>
        <begin position="58"/>
        <end position="89"/>
    </location>
</feature>
<comment type="pathway">
    <text evidence="2">Protein modification; protein glycosylation.</text>
</comment>
<evidence type="ECO:0000256" key="12">
    <source>
        <dbReference type="SAM" id="Phobius"/>
    </source>
</evidence>
<dbReference type="OMA" id="MDIAYTI"/>
<keyword evidence="8 12" id="KW-0472">Membrane</keyword>
<keyword evidence="5 12" id="KW-0812">Transmembrane</keyword>
<keyword evidence="7 12" id="KW-1133">Transmembrane helix</keyword>
<dbReference type="GO" id="GO:0008375">
    <property type="term" value="F:acetylglucosaminyltransferase activity"/>
    <property type="evidence" value="ECO:0007669"/>
    <property type="project" value="TreeGrafter"/>
</dbReference>
<evidence type="ECO:0000256" key="2">
    <source>
        <dbReference type="ARBA" id="ARBA00004922"/>
    </source>
</evidence>
<dbReference type="Proteomes" id="UP000887565">
    <property type="component" value="Unplaced"/>
</dbReference>
<dbReference type="WBParaSite" id="nRc.2.0.1.t09808-RA">
    <property type="protein sequence ID" value="nRc.2.0.1.t09808-RA"/>
    <property type="gene ID" value="nRc.2.0.1.g09808"/>
</dbReference>
<sequence>MVRTFKCNGLFFFYITLILLILILIRNRILDQEKDKSAQVYEQPNGKIISEFGSQLRKNAQRNSNDKQPTKKNNDKSDERNSKPTNKSCHPLKSCCRKIFQNHQPSIDWAKNQQARVETDQEILDQLSDCSRFFDAQNFVWGPISTDKVESEVNYPIAYSILVHLDLVHLKKTLKSIYQPQNLYCIHVDRKSVNLKEKVQKLTRCFPNVFLSQNSNINFWGGFGILNSTIDCLTQLVRYANYSHNWDYFINLSGQDMPLKTNLEMVEILKTWNGASNVEILEETNTNRYEFQYRVKVNKFGNPDANERTNTLKEPPPLNLKVHKGNLAVILSRDLSNWLVHSENVRLFLHWLEDTDIPDEHFFSTILANSQKFERKEAVGAKFYDPRIFRLTKPYVARYVTWKAKKNDRKSHCGGKFVRDVCVFGVKDLHRLAKVDHFFANKFYANFEPMTYACLEEWLRSKRHKETLLIDRNE</sequence>
<comment type="similarity">
    <text evidence="10">Belongs to the glycosyltransferase 14 family.</text>
</comment>
<dbReference type="PANTHER" id="PTHR19297:SF191">
    <property type="entry name" value="PROTEIN XYLOSYLTRANSFERASE"/>
    <property type="match status" value="1"/>
</dbReference>
<organism evidence="13 14">
    <name type="scientific">Romanomermis culicivorax</name>
    <name type="common">Nematode worm</name>
    <dbReference type="NCBI Taxonomy" id="13658"/>
    <lineage>
        <taxon>Eukaryota</taxon>
        <taxon>Metazoa</taxon>
        <taxon>Ecdysozoa</taxon>
        <taxon>Nematoda</taxon>
        <taxon>Enoplea</taxon>
        <taxon>Dorylaimia</taxon>
        <taxon>Mermithida</taxon>
        <taxon>Mermithoidea</taxon>
        <taxon>Mermithidae</taxon>
        <taxon>Romanomermis</taxon>
    </lineage>
</organism>
<evidence type="ECO:0000256" key="7">
    <source>
        <dbReference type="ARBA" id="ARBA00022989"/>
    </source>
</evidence>
<comment type="subcellular location">
    <subcellularLocation>
        <location evidence="1">Membrane</location>
        <topology evidence="1">Single-pass type II membrane protein</topology>
    </subcellularLocation>
</comment>
<keyword evidence="13" id="KW-1185">Reference proteome</keyword>
<proteinExistence type="inferred from homology"/>
<keyword evidence="3" id="KW-0328">Glycosyltransferase</keyword>
<evidence type="ECO:0000256" key="5">
    <source>
        <dbReference type="ARBA" id="ARBA00022692"/>
    </source>
</evidence>
<dbReference type="GO" id="GO:0016020">
    <property type="term" value="C:membrane"/>
    <property type="evidence" value="ECO:0007669"/>
    <property type="project" value="UniProtKB-SubCell"/>
</dbReference>
<feature type="compositionally biased region" description="Basic and acidic residues" evidence="11">
    <location>
        <begin position="64"/>
        <end position="82"/>
    </location>
</feature>
<feature type="transmembrane region" description="Helical" evidence="12">
    <location>
        <begin position="7"/>
        <end position="25"/>
    </location>
</feature>
<name>A0A915I6P1_ROMCU</name>
<dbReference type="InterPro" id="IPR003406">
    <property type="entry name" value="Glyco_trans_14"/>
</dbReference>
<keyword evidence="9" id="KW-0325">Glycoprotein</keyword>
<evidence type="ECO:0000256" key="6">
    <source>
        <dbReference type="ARBA" id="ARBA00022968"/>
    </source>
</evidence>
<keyword evidence="6" id="KW-0735">Signal-anchor</keyword>
<evidence type="ECO:0000313" key="14">
    <source>
        <dbReference type="WBParaSite" id="nRc.2.0.1.t09808-RA"/>
    </source>
</evidence>
<evidence type="ECO:0000256" key="4">
    <source>
        <dbReference type="ARBA" id="ARBA00022679"/>
    </source>
</evidence>
<dbReference type="PANTHER" id="PTHR19297">
    <property type="entry name" value="GLYCOSYLTRANSFERASE 14 FAMILY MEMBER"/>
    <property type="match status" value="1"/>
</dbReference>
<evidence type="ECO:0000256" key="9">
    <source>
        <dbReference type="ARBA" id="ARBA00023180"/>
    </source>
</evidence>
<keyword evidence="4" id="KW-0808">Transferase</keyword>
<dbReference type="Pfam" id="PF02485">
    <property type="entry name" value="Branch"/>
    <property type="match status" value="1"/>
</dbReference>